<gene>
    <name evidence="3" type="ORF">PLEPLA_LOCUS2711</name>
</gene>
<evidence type="ECO:0000313" key="3">
    <source>
        <dbReference type="EMBL" id="CAB1414998.1"/>
    </source>
</evidence>
<dbReference type="Proteomes" id="UP001153269">
    <property type="component" value="Unassembled WGS sequence"/>
</dbReference>
<dbReference type="GO" id="GO:0009897">
    <property type="term" value="C:external side of plasma membrane"/>
    <property type="evidence" value="ECO:0007669"/>
    <property type="project" value="TreeGrafter"/>
</dbReference>
<dbReference type="GO" id="GO:0004888">
    <property type="term" value="F:transmembrane signaling receptor activity"/>
    <property type="evidence" value="ECO:0007669"/>
    <property type="project" value="TreeGrafter"/>
</dbReference>
<reference evidence="3" key="1">
    <citation type="submission" date="2020-03" db="EMBL/GenBank/DDBJ databases">
        <authorList>
            <person name="Weist P."/>
        </authorList>
    </citation>
    <scope>NUCLEOTIDE SEQUENCE</scope>
</reference>
<sequence>MVSCCFEDVGSQAVGLPERKKTNARRNVASICLVLSATLTVQLDRSQFHRYDSIKLSCADAYSFDSGLYWRESDGGECINAINLTITDGKVILKSSALPVMEAEEVVLVCLYKEDEDGTTTSNFSANFYKDGVVIGTRASGEMTFPSVSKSDEGLYMCEHPTEGRSPQSWFSVSSKVRAQPLPPPPPPPLMSPPRLVFTILLIVLYTRMLIVALELKQKEPLNVCPSVDQTCLLLMKKKTSYIRINIFRNLSCAFSGGVEDAVPPAAPCPPPPVLLLPQ</sequence>
<name>A0A9N7TN06_PLEPL</name>
<comment type="caution">
    <text evidence="3">The sequence shown here is derived from an EMBL/GenBank/DDBJ whole genome shotgun (WGS) entry which is preliminary data.</text>
</comment>
<organism evidence="3 4">
    <name type="scientific">Pleuronectes platessa</name>
    <name type="common">European plaice</name>
    <dbReference type="NCBI Taxonomy" id="8262"/>
    <lineage>
        <taxon>Eukaryota</taxon>
        <taxon>Metazoa</taxon>
        <taxon>Chordata</taxon>
        <taxon>Craniata</taxon>
        <taxon>Vertebrata</taxon>
        <taxon>Euteleostomi</taxon>
        <taxon>Actinopterygii</taxon>
        <taxon>Neopterygii</taxon>
        <taxon>Teleostei</taxon>
        <taxon>Neoteleostei</taxon>
        <taxon>Acanthomorphata</taxon>
        <taxon>Carangaria</taxon>
        <taxon>Pleuronectiformes</taxon>
        <taxon>Pleuronectoidei</taxon>
        <taxon>Pleuronectidae</taxon>
        <taxon>Pleuronectes</taxon>
    </lineage>
</organism>
<proteinExistence type="predicted"/>
<dbReference type="SUPFAM" id="SSF48726">
    <property type="entry name" value="Immunoglobulin"/>
    <property type="match status" value="1"/>
</dbReference>
<dbReference type="InterPro" id="IPR013783">
    <property type="entry name" value="Ig-like_fold"/>
</dbReference>
<evidence type="ECO:0000256" key="2">
    <source>
        <dbReference type="ARBA" id="ARBA00023157"/>
    </source>
</evidence>
<dbReference type="EMBL" id="CADEAL010000135">
    <property type="protein sequence ID" value="CAB1414998.1"/>
    <property type="molecule type" value="Genomic_DNA"/>
</dbReference>
<dbReference type="AlphaFoldDB" id="A0A9N7TN06"/>
<dbReference type="GO" id="GO:0006955">
    <property type="term" value="P:immune response"/>
    <property type="evidence" value="ECO:0007669"/>
    <property type="project" value="TreeGrafter"/>
</dbReference>
<keyword evidence="2" id="KW-1015">Disulfide bond</keyword>
<dbReference type="PANTHER" id="PTHR11481">
    <property type="entry name" value="IMMUNOGLOBULIN FC RECEPTOR"/>
    <property type="match status" value="1"/>
</dbReference>
<keyword evidence="4" id="KW-1185">Reference proteome</keyword>
<dbReference type="InterPro" id="IPR036179">
    <property type="entry name" value="Ig-like_dom_sf"/>
</dbReference>
<dbReference type="GO" id="GO:0007166">
    <property type="term" value="P:cell surface receptor signaling pathway"/>
    <property type="evidence" value="ECO:0007669"/>
    <property type="project" value="TreeGrafter"/>
</dbReference>
<protein>
    <recommendedName>
        <fullName evidence="5">Ig-like domain-containing protein</fullName>
    </recommendedName>
</protein>
<evidence type="ECO:0000313" key="4">
    <source>
        <dbReference type="Proteomes" id="UP001153269"/>
    </source>
</evidence>
<evidence type="ECO:0000256" key="1">
    <source>
        <dbReference type="ARBA" id="ARBA00022729"/>
    </source>
</evidence>
<dbReference type="PANTHER" id="PTHR11481:SF64">
    <property type="entry name" value="FC RECEPTOR-LIKE PROTEIN 4"/>
    <property type="match status" value="1"/>
</dbReference>
<dbReference type="InterPro" id="IPR050488">
    <property type="entry name" value="Ig_Fc_receptor"/>
</dbReference>
<keyword evidence="1" id="KW-0732">Signal</keyword>
<accession>A0A9N7TN06</accession>
<evidence type="ECO:0008006" key="5">
    <source>
        <dbReference type="Google" id="ProtNLM"/>
    </source>
</evidence>
<dbReference type="Gene3D" id="2.60.40.10">
    <property type="entry name" value="Immunoglobulins"/>
    <property type="match status" value="1"/>
</dbReference>